<organism evidence="13 14">
    <name type="scientific">Kytococcus sedentarius (strain ATCC 14392 / DSM 20547 / JCM 11482 / CCUG 33030 / NBRC 15357 / NCTC 11040 / CCM 314 / 541)</name>
    <name type="common">Micrococcus sedentarius</name>
    <dbReference type="NCBI Taxonomy" id="478801"/>
    <lineage>
        <taxon>Bacteria</taxon>
        <taxon>Bacillati</taxon>
        <taxon>Actinomycetota</taxon>
        <taxon>Actinomycetes</taxon>
        <taxon>Micrococcales</taxon>
        <taxon>Kytococcaceae</taxon>
        <taxon>Kytococcus</taxon>
    </lineage>
</organism>
<keyword evidence="5 10" id="KW-0479">Metal-binding</keyword>
<keyword evidence="7 10" id="KW-0464">Manganese</keyword>
<evidence type="ECO:0000313" key="14">
    <source>
        <dbReference type="Proteomes" id="UP000006666"/>
    </source>
</evidence>
<evidence type="ECO:0000313" key="13">
    <source>
        <dbReference type="EMBL" id="ACV06406.1"/>
    </source>
</evidence>
<keyword evidence="14" id="KW-1185">Reference proteome</keyword>
<dbReference type="EMBL" id="CP001686">
    <property type="protein sequence ID" value="ACV06406.1"/>
    <property type="molecule type" value="Genomic_DNA"/>
</dbReference>
<comment type="subcellular location">
    <subcellularLocation>
        <location evidence="10">Cytoplasm</location>
    </subcellularLocation>
</comment>
<keyword evidence="4 10" id="KW-0963">Cytoplasm</keyword>
<dbReference type="InterPro" id="IPR011876">
    <property type="entry name" value="IsopentenylPP_isomerase_typ1"/>
</dbReference>
<feature type="active site" evidence="10 11">
    <location>
        <position position="115"/>
    </location>
</feature>
<accession>C7NHP9</accession>
<evidence type="ECO:0000256" key="4">
    <source>
        <dbReference type="ARBA" id="ARBA00022490"/>
    </source>
</evidence>
<dbReference type="GO" id="GO:0005737">
    <property type="term" value="C:cytoplasm"/>
    <property type="evidence" value="ECO:0007669"/>
    <property type="project" value="UniProtKB-SubCell"/>
</dbReference>
<dbReference type="eggNOG" id="COG1443">
    <property type="taxonomic scope" value="Bacteria"/>
</dbReference>
<evidence type="ECO:0000256" key="8">
    <source>
        <dbReference type="ARBA" id="ARBA00023229"/>
    </source>
</evidence>
<comment type="cofactor">
    <cofactor evidence="10">
        <name>Mn(2+)</name>
        <dbReference type="ChEBI" id="CHEBI:29035"/>
    </cofactor>
    <text evidence="10">Binds 1 Mn(2+) ion per subunit.</text>
</comment>
<comment type="pathway">
    <text evidence="1 10">Isoprenoid biosynthesis; dimethylallyl diphosphate biosynthesis; dimethylallyl diphosphate from isopentenyl diphosphate: step 1/1.</text>
</comment>
<evidence type="ECO:0000256" key="9">
    <source>
        <dbReference type="ARBA" id="ARBA00023235"/>
    </source>
</evidence>
<dbReference type="AlphaFoldDB" id="C7NHP9"/>
<dbReference type="PANTHER" id="PTHR10885:SF0">
    <property type="entry name" value="ISOPENTENYL-DIPHOSPHATE DELTA-ISOMERASE"/>
    <property type="match status" value="1"/>
</dbReference>
<dbReference type="PIRSF" id="PIRSF018427">
    <property type="entry name" value="Isopntndiph_ism"/>
    <property type="match status" value="1"/>
</dbReference>
<feature type="binding site" evidence="10">
    <location>
        <position position="113"/>
    </location>
    <ligand>
        <name>Mn(2+)</name>
        <dbReference type="ChEBI" id="CHEBI:29035"/>
    </ligand>
</feature>
<comment type="function">
    <text evidence="10">Catalyzes the 1,3-allylic rearrangement of the homoallylic substrate isopentenyl (IPP) to its highly electrophilic allylic isomer, dimethylallyl diphosphate (DMAPP).</text>
</comment>
<dbReference type="Gene3D" id="3.90.79.10">
    <property type="entry name" value="Nucleoside Triphosphate Pyrophosphohydrolase"/>
    <property type="match status" value="1"/>
</dbReference>
<dbReference type="GO" id="GO:0004452">
    <property type="term" value="F:isopentenyl-diphosphate delta-isomerase activity"/>
    <property type="evidence" value="ECO:0007669"/>
    <property type="project" value="UniProtKB-UniRule"/>
</dbReference>
<name>C7NHP9_KYTSD</name>
<feature type="binding site" evidence="10">
    <location>
        <position position="28"/>
    </location>
    <ligand>
        <name>Mn(2+)</name>
        <dbReference type="ChEBI" id="CHEBI:29035"/>
    </ligand>
</feature>
<evidence type="ECO:0000256" key="2">
    <source>
        <dbReference type="ARBA" id="ARBA00007579"/>
    </source>
</evidence>
<comment type="catalytic activity">
    <reaction evidence="10">
        <text>isopentenyl diphosphate = dimethylallyl diphosphate</text>
        <dbReference type="Rhea" id="RHEA:23284"/>
        <dbReference type="ChEBI" id="CHEBI:57623"/>
        <dbReference type="ChEBI" id="CHEBI:128769"/>
        <dbReference type="EC" id="5.3.3.2"/>
    </reaction>
</comment>
<keyword evidence="6 10" id="KW-0460">Magnesium</keyword>
<evidence type="ECO:0000259" key="12">
    <source>
        <dbReference type="PROSITE" id="PS51462"/>
    </source>
</evidence>
<sequence length="180" mass="19544">MVELLGEDGQVIGNQPKATVHTTDTPLHRAFSVHLVAPDGRVMLTRRALGKVTWPGDWTNACCGHPAPGESDVEAIHRRTATELNIPADAVGAPRAAIPGFRYRAVDASGIVENEVCPVYVADLLVGPADLPAPNPEEVMDVAWAEWPHLREALTTVPFAFSPWLVRHVETPVLDELLVR</sequence>
<dbReference type="NCBIfam" id="NF002995">
    <property type="entry name" value="PRK03759.1"/>
    <property type="match status" value="1"/>
</dbReference>
<dbReference type="HOGENOM" id="CLU_060552_2_0_11"/>
<dbReference type="NCBIfam" id="TIGR02150">
    <property type="entry name" value="IPP_isom_1"/>
    <property type="match status" value="1"/>
</dbReference>
<keyword evidence="8 10" id="KW-0414">Isoprene biosynthesis</keyword>
<feature type="binding site" evidence="10">
    <location>
        <position position="83"/>
    </location>
    <ligand>
        <name>Mg(2+)</name>
        <dbReference type="ChEBI" id="CHEBI:18420"/>
    </ligand>
</feature>
<dbReference type="SUPFAM" id="SSF55811">
    <property type="entry name" value="Nudix"/>
    <property type="match status" value="1"/>
</dbReference>
<evidence type="ECO:0000256" key="3">
    <source>
        <dbReference type="ARBA" id="ARBA00012057"/>
    </source>
</evidence>
<dbReference type="GO" id="GO:0008299">
    <property type="term" value="P:isoprenoid biosynthetic process"/>
    <property type="evidence" value="ECO:0007669"/>
    <property type="project" value="UniProtKB-UniRule"/>
</dbReference>
<feature type="binding site" evidence="10">
    <location>
        <position position="115"/>
    </location>
    <ligand>
        <name>Mn(2+)</name>
        <dbReference type="ChEBI" id="CHEBI:29035"/>
    </ligand>
</feature>
<protein>
    <recommendedName>
        <fullName evidence="3 10">Isopentenyl-diphosphate Delta-isomerase</fullName>
        <shortName evidence="10">IPP isomerase</shortName>
        <ecNumber evidence="3 10">5.3.3.2</ecNumber>
    </recommendedName>
    <alternativeName>
        <fullName evidence="10">IPP:DMAPP isomerase</fullName>
    </alternativeName>
    <alternativeName>
        <fullName evidence="10">Isopentenyl pyrophosphate isomerase</fullName>
    </alternativeName>
</protein>
<dbReference type="KEGG" id="kse:Ksed_13780"/>
<dbReference type="Proteomes" id="UP000006666">
    <property type="component" value="Chromosome"/>
</dbReference>
<dbReference type="UniPathway" id="UPA00059">
    <property type="reaction ID" value="UER00104"/>
</dbReference>
<proteinExistence type="inferred from homology"/>
<evidence type="ECO:0000256" key="10">
    <source>
        <dbReference type="HAMAP-Rule" id="MF_00202"/>
    </source>
</evidence>
<dbReference type="InterPro" id="IPR000086">
    <property type="entry name" value="NUDIX_hydrolase_dom"/>
</dbReference>
<evidence type="ECO:0000256" key="6">
    <source>
        <dbReference type="ARBA" id="ARBA00022842"/>
    </source>
</evidence>
<dbReference type="PANTHER" id="PTHR10885">
    <property type="entry name" value="ISOPENTENYL-DIPHOSPHATE DELTA-ISOMERASE"/>
    <property type="match status" value="1"/>
</dbReference>
<evidence type="ECO:0000256" key="1">
    <source>
        <dbReference type="ARBA" id="ARBA00004826"/>
    </source>
</evidence>
<feature type="binding site" evidence="10">
    <location>
        <position position="21"/>
    </location>
    <ligand>
        <name>Mn(2+)</name>
        <dbReference type="ChEBI" id="CHEBI:29035"/>
    </ligand>
</feature>
<feature type="domain" description="Nudix hydrolase" evidence="12">
    <location>
        <begin position="26"/>
        <end position="167"/>
    </location>
</feature>
<dbReference type="Pfam" id="PF00293">
    <property type="entry name" value="NUDIX"/>
    <property type="match status" value="1"/>
</dbReference>
<feature type="active site" evidence="10 11">
    <location>
        <position position="63"/>
    </location>
</feature>
<dbReference type="HAMAP" id="MF_00202">
    <property type="entry name" value="Idi"/>
    <property type="match status" value="1"/>
</dbReference>
<dbReference type="GO" id="GO:0046872">
    <property type="term" value="F:metal ion binding"/>
    <property type="evidence" value="ECO:0007669"/>
    <property type="project" value="UniProtKB-KW"/>
</dbReference>
<dbReference type="EC" id="5.3.3.2" evidence="3 10"/>
<dbReference type="PROSITE" id="PS51462">
    <property type="entry name" value="NUDIX"/>
    <property type="match status" value="1"/>
</dbReference>
<comment type="cofactor">
    <cofactor evidence="10">
        <name>Mg(2+)</name>
        <dbReference type="ChEBI" id="CHEBI:18420"/>
    </cofactor>
    <text evidence="10">Binds 1 Mg(2+) ion per subunit. The magnesium ion binds only when substrate is bound.</text>
</comment>
<keyword evidence="9 10" id="KW-0413">Isomerase</keyword>
<evidence type="ECO:0000256" key="5">
    <source>
        <dbReference type="ARBA" id="ARBA00022723"/>
    </source>
</evidence>
<evidence type="ECO:0000256" key="7">
    <source>
        <dbReference type="ARBA" id="ARBA00023211"/>
    </source>
</evidence>
<evidence type="ECO:0000256" key="11">
    <source>
        <dbReference type="PIRSR" id="PIRSR018427-1"/>
    </source>
</evidence>
<dbReference type="InterPro" id="IPR015797">
    <property type="entry name" value="NUDIX_hydrolase-like_dom_sf"/>
</dbReference>
<comment type="similarity">
    <text evidence="2 10">Belongs to the IPP isomerase type 1 family.</text>
</comment>
<dbReference type="CDD" id="cd02885">
    <property type="entry name" value="NUDIX_IPP_Isomerase"/>
    <property type="match status" value="1"/>
</dbReference>
<gene>
    <name evidence="10" type="primary">idi</name>
    <name evidence="13" type="ordered locus">Ksed_13780</name>
</gene>
<reference evidence="13 14" key="1">
    <citation type="journal article" date="2009" name="Stand. Genomic Sci.">
        <title>Complete genome sequence of Kytococcus sedentarius type strain (541).</title>
        <authorList>
            <person name="Sims D."/>
            <person name="Brettin T."/>
            <person name="Detter J.C."/>
            <person name="Han C."/>
            <person name="Lapidus A."/>
            <person name="Copeland A."/>
            <person name="Glavina Del Rio T."/>
            <person name="Nolan M."/>
            <person name="Chen F."/>
            <person name="Lucas S."/>
            <person name="Tice H."/>
            <person name="Cheng J.F."/>
            <person name="Bruce D."/>
            <person name="Goodwin L."/>
            <person name="Pitluck S."/>
            <person name="Ovchinnikova G."/>
            <person name="Pati A."/>
            <person name="Ivanova N."/>
            <person name="Mavrommatis K."/>
            <person name="Chen A."/>
            <person name="Palaniappan K."/>
            <person name="D'haeseleer P."/>
            <person name="Chain P."/>
            <person name="Bristow J."/>
            <person name="Eisen J.A."/>
            <person name="Markowitz V."/>
            <person name="Hugenholtz P."/>
            <person name="Schneider S."/>
            <person name="Goker M."/>
            <person name="Pukall R."/>
            <person name="Kyrpides N.C."/>
            <person name="Klenk H.P."/>
        </authorList>
    </citation>
    <scope>NUCLEOTIDE SEQUENCE [LARGE SCALE GENOMIC DNA]</scope>
    <source>
        <strain evidence="14">ATCC 14392 / DSM 20547 / JCM 11482 / CCUG 33030 / NBRC 15357 / NCTC 11040 / CCM 314 / 541</strain>
    </source>
</reference>
<dbReference type="STRING" id="478801.Ksed_13780"/>
<feature type="binding site" evidence="10">
    <location>
        <position position="65"/>
    </location>
    <ligand>
        <name>Mn(2+)</name>
        <dbReference type="ChEBI" id="CHEBI:29035"/>
    </ligand>
</feature>
<dbReference type="GO" id="GO:0050992">
    <property type="term" value="P:dimethylallyl diphosphate biosynthetic process"/>
    <property type="evidence" value="ECO:0007669"/>
    <property type="project" value="UniProtKB-UniRule"/>
</dbReference>
<dbReference type="InterPro" id="IPR056375">
    <property type="entry name" value="Idi_bact"/>
</dbReference>